<reference evidence="3" key="1">
    <citation type="journal article" date="2018" name="Nat. Microbiol.">
        <title>Leveraging single-cell genomics to expand the fungal tree of life.</title>
        <authorList>
            <person name="Ahrendt S.R."/>
            <person name="Quandt C.A."/>
            <person name="Ciobanu D."/>
            <person name="Clum A."/>
            <person name="Salamov A."/>
            <person name="Andreopoulos B."/>
            <person name="Cheng J.F."/>
            <person name="Woyke T."/>
            <person name="Pelin A."/>
            <person name="Henrissat B."/>
            <person name="Reynolds N.K."/>
            <person name="Benny G.L."/>
            <person name="Smith M.E."/>
            <person name="James T.Y."/>
            <person name="Grigoriev I.V."/>
        </authorList>
    </citation>
    <scope>NUCLEOTIDE SEQUENCE [LARGE SCALE GENOMIC DNA]</scope>
    <source>
        <strain evidence="3">CSF55</strain>
    </source>
</reference>
<dbReference type="Proteomes" id="UP000281549">
    <property type="component" value="Unassembled WGS sequence"/>
</dbReference>
<feature type="non-terminal residue" evidence="2">
    <location>
        <position position="117"/>
    </location>
</feature>
<accession>A0A4V1IZV7</accession>
<sequence length="117" mass="13636">MLNPFIKIYARPLTGTIIEGEKTRYSLLDTGNLTDVQKHKFILLCDEMYDRTTGIVTIEAKKFPLLSQNIKYAKDTFKSMLKEVKNPVRCYGDNFTDIPFLKRKVFNAQPPPIPRHW</sequence>
<dbReference type="InterPro" id="IPR019349">
    <property type="entry name" value="Ribosomal_mS35_mit"/>
</dbReference>
<evidence type="ECO:0000313" key="3">
    <source>
        <dbReference type="Proteomes" id="UP000281549"/>
    </source>
</evidence>
<evidence type="ECO:0000259" key="1">
    <source>
        <dbReference type="Pfam" id="PF10213"/>
    </source>
</evidence>
<protein>
    <recommendedName>
        <fullName evidence="1">Small ribosomal subunit protein mS35 mitochondrial conserved domain-containing protein</fullName>
    </recommendedName>
</protein>
<name>A0A4V1IZV7_ROZAC</name>
<dbReference type="EMBL" id="ML005229">
    <property type="protein sequence ID" value="RKP19399.1"/>
    <property type="molecule type" value="Genomic_DNA"/>
</dbReference>
<dbReference type="Pfam" id="PF10213">
    <property type="entry name" value="MRP-S28"/>
    <property type="match status" value="1"/>
</dbReference>
<proteinExistence type="predicted"/>
<feature type="domain" description="Small ribosomal subunit protein mS35 mitochondrial conserved" evidence="1">
    <location>
        <begin position="32"/>
        <end position="108"/>
    </location>
</feature>
<dbReference type="AlphaFoldDB" id="A0A4V1IZV7"/>
<organism evidence="2 3">
    <name type="scientific">Rozella allomycis (strain CSF55)</name>
    <dbReference type="NCBI Taxonomy" id="988480"/>
    <lineage>
        <taxon>Eukaryota</taxon>
        <taxon>Fungi</taxon>
        <taxon>Fungi incertae sedis</taxon>
        <taxon>Cryptomycota</taxon>
        <taxon>Cryptomycota incertae sedis</taxon>
        <taxon>Rozella</taxon>
    </lineage>
</organism>
<gene>
    <name evidence="2" type="ORF">ROZALSC1DRAFT_28989</name>
</gene>
<evidence type="ECO:0000313" key="2">
    <source>
        <dbReference type="EMBL" id="RKP19399.1"/>
    </source>
</evidence>